<proteinExistence type="predicted"/>
<dbReference type="EMBL" id="JANAWD010000070">
    <property type="protein sequence ID" value="KAJ3488301.1"/>
    <property type="molecule type" value="Genomic_DNA"/>
</dbReference>
<accession>A0AAD5YLG9</accession>
<name>A0AAD5YLG9_9APHY</name>
<dbReference type="Proteomes" id="UP001212997">
    <property type="component" value="Unassembled WGS sequence"/>
</dbReference>
<dbReference type="Pfam" id="PF11917">
    <property type="entry name" value="DUF3435"/>
    <property type="match status" value="1"/>
</dbReference>
<evidence type="ECO:0000313" key="1">
    <source>
        <dbReference type="EMBL" id="KAJ3488301.1"/>
    </source>
</evidence>
<dbReference type="PANTHER" id="PTHR37535:SF3">
    <property type="entry name" value="FLUG DOMAIN-CONTAINING PROTEIN"/>
    <property type="match status" value="1"/>
</dbReference>
<keyword evidence="2" id="KW-1185">Reference proteome</keyword>
<dbReference type="AlphaFoldDB" id="A0AAD5YLG9"/>
<dbReference type="InterPro" id="IPR021842">
    <property type="entry name" value="DUF3435"/>
</dbReference>
<organism evidence="1 2">
    <name type="scientific">Meripilus lineatus</name>
    <dbReference type="NCBI Taxonomy" id="2056292"/>
    <lineage>
        <taxon>Eukaryota</taxon>
        <taxon>Fungi</taxon>
        <taxon>Dikarya</taxon>
        <taxon>Basidiomycota</taxon>
        <taxon>Agaricomycotina</taxon>
        <taxon>Agaricomycetes</taxon>
        <taxon>Polyporales</taxon>
        <taxon>Meripilaceae</taxon>
        <taxon>Meripilus</taxon>
    </lineage>
</organism>
<sequence length="231" mass="26881">MFHPSQPVTSLIEAVFKSELKEIPIFRREFASAESRGTIEMSPDLAEPYDSYRLQLRSVASILPYDSRHQALNNMDRELSISQHKLLATHTDDYTYERHYQLPFVTGVDLQSLFAGREPNMEMIENFQIAFRRSSIRDTNAPTTLNLKERTALEMEPELIQLRIERIDLLAQAQQVMDIASRKSSVIKQYMLDEASKLHAQAKDLLNEYNTLWNREYNHRLAAKREIFFGG</sequence>
<dbReference type="PANTHER" id="PTHR37535">
    <property type="entry name" value="FLUG DOMAIN PROTEIN"/>
    <property type="match status" value="1"/>
</dbReference>
<protein>
    <submittedName>
        <fullName evidence="1">Uncharacterized protein</fullName>
    </submittedName>
</protein>
<gene>
    <name evidence="1" type="ORF">NLI96_g2935</name>
</gene>
<reference evidence="1" key="1">
    <citation type="submission" date="2022-07" db="EMBL/GenBank/DDBJ databases">
        <title>Genome Sequence of Physisporinus lineatus.</title>
        <authorList>
            <person name="Buettner E."/>
        </authorList>
    </citation>
    <scope>NUCLEOTIDE SEQUENCE</scope>
    <source>
        <strain evidence="1">VT162</strain>
    </source>
</reference>
<comment type="caution">
    <text evidence="1">The sequence shown here is derived from an EMBL/GenBank/DDBJ whole genome shotgun (WGS) entry which is preliminary data.</text>
</comment>
<evidence type="ECO:0000313" key="2">
    <source>
        <dbReference type="Proteomes" id="UP001212997"/>
    </source>
</evidence>